<feature type="region of interest" description="Disordered" evidence="1">
    <location>
        <begin position="56"/>
        <end position="75"/>
    </location>
</feature>
<gene>
    <name evidence="2" type="ORF">LTR36_010836</name>
</gene>
<dbReference type="Proteomes" id="UP001324427">
    <property type="component" value="Unassembled WGS sequence"/>
</dbReference>
<evidence type="ECO:0000313" key="2">
    <source>
        <dbReference type="EMBL" id="KAK4539559.1"/>
    </source>
</evidence>
<dbReference type="EMBL" id="JAVFHQ010000090">
    <property type="protein sequence ID" value="KAK4539559.1"/>
    <property type="molecule type" value="Genomic_DNA"/>
</dbReference>
<comment type="caution">
    <text evidence="2">The sequence shown here is derived from an EMBL/GenBank/DDBJ whole genome shotgun (WGS) entry which is preliminary data.</text>
</comment>
<dbReference type="AlphaFoldDB" id="A0AAV9J4K0"/>
<feature type="compositionally biased region" description="Basic and acidic residues" evidence="1">
    <location>
        <begin position="65"/>
        <end position="75"/>
    </location>
</feature>
<evidence type="ECO:0000313" key="3">
    <source>
        <dbReference type="Proteomes" id="UP001324427"/>
    </source>
</evidence>
<evidence type="ECO:0000256" key="1">
    <source>
        <dbReference type="SAM" id="MobiDB-lite"/>
    </source>
</evidence>
<accession>A0AAV9J4K0</accession>
<evidence type="ECO:0008006" key="4">
    <source>
        <dbReference type="Google" id="ProtNLM"/>
    </source>
</evidence>
<organism evidence="2 3">
    <name type="scientific">Oleoguttula mirabilis</name>
    <dbReference type="NCBI Taxonomy" id="1507867"/>
    <lineage>
        <taxon>Eukaryota</taxon>
        <taxon>Fungi</taxon>
        <taxon>Dikarya</taxon>
        <taxon>Ascomycota</taxon>
        <taxon>Pezizomycotina</taxon>
        <taxon>Dothideomycetes</taxon>
        <taxon>Dothideomycetidae</taxon>
        <taxon>Mycosphaerellales</taxon>
        <taxon>Teratosphaeriaceae</taxon>
        <taxon>Oleoguttula</taxon>
    </lineage>
</organism>
<proteinExistence type="predicted"/>
<sequence>MGSAGYQLSQVAELVETILCDVEPVDVLLWQRVCKVWRGTVTGSLKLQRLLFFRPEEGPPENPTDEEHPSHSLEGHDIESRGIDAVRHNDLLDKLLADLALGRVYLNENRKVVPACKGRAPASWRRMFLTQPPAKRIELAVLFEYSDSFIIGDDSGEIIWAKSHFTEVLEDPEGVRAGEIVKRMIKRQDQMEARRTICAEVLSGRPEGDEEMA</sequence>
<reference evidence="2 3" key="1">
    <citation type="submission" date="2021-11" db="EMBL/GenBank/DDBJ databases">
        <title>Black yeast isolated from Biological Soil Crust.</title>
        <authorList>
            <person name="Kurbessoian T."/>
        </authorList>
    </citation>
    <scope>NUCLEOTIDE SEQUENCE [LARGE SCALE GENOMIC DNA]</scope>
    <source>
        <strain evidence="2 3">CCFEE 5522</strain>
    </source>
</reference>
<protein>
    <recommendedName>
        <fullName evidence="4">F-box domain-containing protein</fullName>
    </recommendedName>
</protein>
<keyword evidence="3" id="KW-1185">Reference proteome</keyword>
<name>A0AAV9J4K0_9PEZI</name>